<dbReference type="Proteomes" id="UP000179069">
    <property type="component" value="Unassembled WGS sequence"/>
</dbReference>
<proteinExistence type="predicted"/>
<dbReference type="InterPro" id="IPR008972">
    <property type="entry name" value="Cupredoxin"/>
</dbReference>
<accession>A0A1G1VNA8</accession>
<sequence>MNKTVSIIITLGLVVSIGIIFIGGSKKDNANRGQAVQNSEIKDGVQYITINARGGYSPRVSIAKAGIPTKLIVKTDGTYDCSASLVIRSIGFQKILPQTGEIQIDLGMPKVGEPLRGVCGMGMYSFVINFT</sequence>
<comment type="caution">
    <text evidence="2">The sequence shown here is derived from an EMBL/GenBank/DDBJ whole genome shotgun (WGS) entry which is preliminary data.</text>
</comment>
<evidence type="ECO:0000313" key="2">
    <source>
        <dbReference type="EMBL" id="OGY16881.1"/>
    </source>
</evidence>
<organism evidence="2 3">
    <name type="scientific">Candidatus Chisholmbacteria bacterium RIFCSPHIGHO2_01_FULL_49_18</name>
    <dbReference type="NCBI Taxonomy" id="1797590"/>
    <lineage>
        <taxon>Bacteria</taxon>
        <taxon>Candidatus Chisholmiibacteriota</taxon>
    </lineage>
</organism>
<evidence type="ECO:0000256" key="1">
    <source>
        <dbReference type="SAM" id="Phobius"/>
    </source>
</evidence>
<keyword evidence="1" id="KW-1133">Transmembrane helix</keyword>
<protein>
    <recommendedName>
        <fullName evidence="4">EfeO-type cupredoxin-like domain-containing protein</fullName>
    </recommendedName>
</protein>
<dbReference type="Gene3D" id="2.60.40.420">
    <property type="entry name" value="Cupredoxins - blue copper proteins"/>
    <property type="match status" value="1"/>
</dbReference>
<keyword evidence="1" id="KW-0812">Transmembrane</keyword>
<gene>
    <name evidence="2" type="ORF">A2785_03910</name>
</gene>
<dbReference type="EMBL" id="MHCI01000009">
    <property type="protein sequence ID" value="OGY16881.1"/>
    <property type="molecule type" value="Genomic_DNA"/>
</dbReference>
<feature type="transmembrane region" description="Helical" evidence="1">
    <location>
        <begin position="6"/>
        <end position="24"/>
    </location>
</feature>
<reference evidence="2 3" key="1">
    <citation type="journal article" date="2016" name="Nat. Commun.">
        <title>Thousands of microbial genomes shed light on interconnected biogeochemical processes in an aquifer system.</title>
        <authorList>
            <person name="Anantharaman K."/>
            <person name="Brown C.T."/>
            <person name="Hug L.A."/>
            <person name="Sharon I."/>
            <person name="Castelle C.J."/>
            <person name="Probst A.J."/>
            <person name="Thomas B.C."/>
            <person name="Singh A."/>
            <person name="Wilkins M.J."/>
            <person name="Karaoz U."/>
            <person name="Brodie E.L."/>
            <person name="Williams K.H."/>
            <person name="Hubbard S.S."/>
            <person name="Banfield J.F."/>
        </authorList>
    </citation>
    <scope>NUCLEOTIDE SEQUENCE [LARGE SCALE GENOMIC DNA]</scope>
</reference>
<evidence type="ECO:0008006" key="4">
    <source>
        <dbReference type="Google" id="ProtNLM"/>
    </source>
</evidence>
<evidence type="ECO:0000313" key="3">
    <source>
        <dbReference type="Proteomes" id="UP000179069"/>
    </source>
</evidence>
<dbReference type="AlphaFoldDB" id="A0A1G1VNA8"/>
<keyword evidence="1" id="KW-0472">Membrane</keyword>
<name>A0A1G1VNA8_9BACT</name>